<comment type="caution">
    <text evidence="2">The sequence shown here is derived from an EMBL/GenBank/DDBJ whole genome shotgun (WGS) entry which is preliminary data.</text>
</comment>
<keyword evidence="2" id="KW-0503">Monooxygenase</keyword>
<dbReference type="InterPro" id="IPR050744">
    <property type="entry name" value="AI-2_Isomerase_LsrG"/>
</dbReference>
<organism evidence="2 3">
    <name type="scientific">Aquibacillus albus</name>
    <dbReference type="NCBI Taxonomy" id="1168171"/>
    <lineage>
        <taxon>Bacteria</taxon>
        <taxon>Bacillati</taxon>
        <taxon>Bacillota</taxon>
        <taxon>Bacilli</taxon>
        <taxon>Bacillales</taxon>
        <taxon>Bacillaceae</taxon>
        <taxon>Aquibacillus</taxon>
    </lineage>
</organism>
<dbReference type="SUPFAM" id="SSF54909">
    <property type="entry name" value="Dimeric alpha+beta barrel"/>
    <property type="match status" value="1"/>
</dbReference>
<dbReference type="PROSITE" id="PS51725">
    <property type="entry name" value="ABM"/>
    <property type="match status" value="1"/>
</dbReference>
<reference evidence="2 3" key="1">
    <citation type="submission" date="2021-01" db="EMBL/GenBank/DDBJ databases">
        <title>Genomic Encyclopedia of Type Strains, Phase IV (KMG-IV): sequencing the most valuable type-strain genomes for metagenomic binning, comparative biology and taxonomic classification.</title>
        <authorList>
            <person name="Goeker M."/>
        </authorList>
    </citation>
    <scope>NUCLEOTIDE SEQUENCE [LARGE SCALE GENOMIC DNA]</scope>
    <source>
        <strain evidence="2 3">DSM 23711</strain>
    </source>
</reference>
<dbReference type="InterPro" id="IPR011008">
    <property type="entry name" value="Dimeric_a/b-barrel"/>
</dbReference>
<proteinExistence type="predicted"/>
<name>A0ABS2MYH2_9BACI</name>
<dbReference type="Pfam" id="PF03992">
    <property type="entry name" value="ABM"/>
    <property type="match status" value="1"/>
</dbReference>
<dbReference type="GO" id="GO:0004497">
    <property type="term" value="F:monooxygenase activity"/>
    <property type="evidence" value="ECO:0007669"/>
    <property type="project" value="UniProtKB-KW"/>
</dbReference>
<dbReference type="PANTHER" id="PTHR33336:SF3">
    <property type="entry name" value="ABM DOMAIN-CONTAINING PROTEIN"/>
    <property type="match status" value="1"/>
</dbReference>
<dbReference type="PANTHER" id="PTHR33336">
    <property type="entry name" value="QUINOL MONOOXYGENASE YGIN-RELATED"/>
    <property type="match status" value="1"/>
</dbReference>
<evidence type="ECO:0000259" key="1">
    <source>
        <dbReference type="PROSITE" id="PS51725"/>
    </source>
</evidence>
<dbReference type="Proteomes" id="UP001296943">
    <property type="component" value="Unassembled WGS sequence"/>
</dbReference>
<protein>
    <submittedName>
        <fullName evidence="2">Quinol monooxygenase YgiN</fullName>
    </submittedName>
</protein>
<accession>A0ABS2MYH2</accession>
<evidence type="ECO:0000313" key="3">
    <source>
        <dbReference type="Proteomes" id="UP001296943"/>
    </source>
</evidence>
<keyword evidence="2" id="KW-0560">Oxidoreductase</keyword>
<dbReference type="InterPro" id="IPR007138">
    <property type="entry name" value="ABM_dom"/>
</dbReference>
<sequence length="95" mass="11230">MNIIHAHFKVKPEYRNMFLEHVKPLIEGSQAEEGNISYRLFEDTEIHNTFIMVEEWKDQSAIDFHNQTTHFKQFGQVAGDFFLEPPEVVTYKVTN</sequence>
<dbReference type="RefSeq" id="WP_204498293.1">
    <property type="nucleotide sequence ID" value="NZ_JAFBDR010000005.1"/>
</dbReference>
<gene>
    <name evidence="2" type="ORF">JOC48_001364</name>
</gene>
<keyword evidence="3" id="KW-1185">Reference proteome</keyword>
<feature type="domain" description="ABM" evidence="1">
    <location>
        <begin position="2"/>
        <end position="91"/>
    </location>
</feature>
<dbReference type="Gene3D" id="3.30.70.100">
    <property type="match status" value="1"/>
</dbReference>
<evidence type="ECO:0000313" key="2">
    <source>
        <dbReference type="EMBL" id="MBM7570886.1"/>
    </source>
</evidence>
<dbReference type="EMBL" id="JAFBDR010000005">
    <property type="protein sequence ID" value="MBM7570886.1"/>
    <property type="molecule type" value="Genomic_DNA"/>
</dbReference>